<protein>
    <submittedName>
        <fullName evidence="6">B11933b4-3676-4228-a23a-b52e37830e40</fullName>
    </submittedName>
</protein>
<sequence>MKKSKPWNQRIQHKVLYLYRDSADKMPGSTNSFRNSGASTPERISSDNERSAFGTPLTERSLLFDEDDIDFAVSNSINDQWILVVGGLGFIGSHTVWELAKAGYSVAVVDNLSNSFFTVFEKLQLMVNEHYSVQGKNGHRPSLKFHDADFRNINKMTMILEEYDYSGVMSFDSSSDNLCNSQRSSISGVIHFAAYKAVEESIKQPLKYYSNNVGGLVDFCALLQEFGIKKMVFSSSATVYGTVADSGVPLREEYVVGSGCSGLTNPYGRTKWMCEAILSDLANSDPDWEITALRYFNPIGCDESGLLGEDPRVAATNLMPVVLRVLTGALPALNVYGDDYDTHDGTAVRDYIHVTDLARGHLAALRNRPNGGFKVYNLGTGQGYSVLDVVSAMEQATQNKIPINIVGRREGDVGKCVALATKAEEELMWKTEKSLADCCKDLWRFLEGTAITKGQAY</sequence>
<evidence type="ECO:0000256" key="2">
    <source>
        <dbReference type="ARBA" id="ARBA00023027"/>
    </source>
</evidence>
<evidence type="ECO:0000256" key="4">
    <source>
        <dbReference type="SAM" id="MobiDB-lite"/>
    </source>
</evidence>
<feature type="compositionally biased region" description="Polar residues" evidence="4">
    <location>
        <begin position="28"/>
        <end position="43"/>
    </location>
</feature>
<comment type="cofactor">
    <cofactor evidence="1">
        <name>NAD(+)</name>
        <dbReference type="ChEBI" id="CHEBI:57540"/>
    </cofactor>
</comment>
<dbReference type="SUPFAM" id="SSF51735">
    <property type="entry name" value="NAD(P)-binding Rossmann-fold domains"/>
    <property type="match status" value="1"/>
</dbReference>
<dbReference type="GO" id="GO:0006012">
    <property type="term" value="P:galactose metabolic process"/>
    <property type="evidence" value="ECO:0007669"/>
    <property type="project" value="InterPro"/>
</dbReference>
<dbReference type="GO" id="GO:0003978">
    <property type="term" value="F:UDP-glucose 4-epimerase activity"/>
    <property type="evidence" value="ECO:0007669"/>
    <property type="project" value="InterPro"/>
</dbReference>
<dbReference type="PANTHER" id="PTHR43725">
    <property type="entry name" value="UDP-GLUCOSE 4-EPIMERASE"/>
    <property type="match status" value="1"/>
</dbReference>
<comment type="caution">
    <text evidence="6">The sequence shown here is derived from an EMBL/GenBank/DDBJ whole genome shotgun (WGS) entry which is preliminary data.</text>
</comment>
<evidence type="ECO:0000259" key="5">
    <source>
        <dbReference type="Pfam" id="PF01370"/>
    </source>
</evidence>
<name>A0A8H2ZVW3_9HELO</name>
<keyword evidence="7" id="KW-1185">Reference proteome</keyword>
<feature type="region of interest" description="Disordered" evidence="4">
    <location>
        <begin position="28"/>
        <end position="52"/>
    </location>
</feature>
<organism evidence="6 7">
    <name type="scientific">Sclerotinia trifoliorum</name>
    <dbReference type="NCBI Taxonomy" id="28548"/>
    <lineage>
        <taxon>Eukaryota</taxon>
        <taxon>Fungi</taxon>
        <taxon>Dikarya</taxon>
        <taxon>Ascomycota</taxon>
        <taxon>Pezizomycotina</taxon>
        <taxon>Leotiomycetes</taxon>
        <taxon>Helotiales</taxon>
        <taxon>Sclerotiniaceae</taxon>
        <taxon>Sclerotinia</taxon>
    </lineage>
</organism>
<dbReference type="OrthoDB" id="9402762at2759"/>
<proteinExistence type="predicted"/>
<dbReference type="FunFam" id="3.40.50.720:FF:000418">
    <property type="entry name" value="UDP-glucose 4-epimerase 5"/>
    <property type="match status" value="1"/>
</dbReference>
<keyword evidence="3" id="KW-0413">Isomerase</keyword>
<feature type="domain" description="NAD-dependent epimerase/dehydratase" evidence="5">
    <location>
        <begin position="82"/>
        <end position="379"/>
    </location>
</feature>
<dbReference type="Pfam" id="PF01370">
    <property type="entry name" value="Epimerase"/>
    <property type="match status" value="1"/>
</dbReference>
<accession>A0A8H2ZVW3</accession>
<dbReference type="GO" id="GO:0005829">
    <property type="term" value="C:cytosol"/>
    <property type="evidence" value="ECO:0007669"/>
    <property type="project" value="TreeGrafter"/>
</dbReference>
<dbReference type="InterPro" id="IPR036291">
    <property type="entry name" value="NAD(P)-bd_dom_sf"/>
</dbReference>
<dbReference type="InterPro" id="IPR005886">
    <property type="entry name" value="UDP_G4E"/>
</dbReference>
<dbReference type="CDD" id="cd05247">
    <property type="entry name" value="UDP_G4E_1_SDR_e"/>
    <property type="match status" value="1"/>
</dbReference>
<dbReference type="Gene3D" id="3.90.25.10">
    <property type="entry name" value="UDP-galactose 4-epimerase, domain 1"/>
    <property type="match status" value="1"/>
</dbReference>
<evidence type="ECO:0000256" key="3">
    <source>
        <dbReference type="ARBA" id="ARBA00023235"/>
    </source>
</evidence>
<dbReference type="PANTHER" id="PTHR43725:SF3">
    <property type="entry name" value="UDP-GLUCOSE 4-EPIMERASE (EUROFUNG)"/>
    <property type="match status" value="1"/>
</dbReference>
<dbReference type="EMBL" id="CAJHIA010000030">
    <property type="protein sequence ID" value="CAD6448215.1"/>
    <property type="molecule type" value="Genomic_DNA"/>
</dbReference>
<dbReference type="AlphaFoldDB" id="A0A8H2ZVW3"/>
<reference evidence="6" key="1">
    <citation type="submission" date="2020-10" db="EMBL/GenBank/DDBJ databases">
        <authorList>
            <person name="Kusch S."/>
        </authorList>
    </citation>
    <scope>NUCLEOTIDE SEQUENCE</scope>
    <source>
        <strain evidence="6">SwB9</strain>
    </source>
</reference>
<dbReference type="Proteomes" id="UP000624404">
    <property type="component" value="Unassembled WGS sequence"/>
</dbReference>
<gene>
    <name evidence="6" type="ORF">SCLTRI_LOCUS8007</name>
</gene>
<evidence type="ECO:0000256" key="1">
    <source>
        <dbReference type="ARBA" id="ARBA00001911"/>
    </source>
</evidence>
<dbReference type="Gene3D" id="3.40.50.720">
    <property type="entry name" value="NAD(P)-binding Rossmann-like Domain"/>
    <property type="match status" value="1"/>
</dbReference>
<keyword evidence="2" id="KW-0520">NAD</keyword>
<evidence type="ECO:0000313" key="6">
    <source>
        <dbReference type="EMBL" id="CAD6448215.1"/>
    </source>
</evidence>
<evidence type="ECO:0000313" key="7">
    <source>
        <dbReference type="Proteomes" id="UP000624404"/>
    </source>
</evidence>
<dbReference type="InterPro" id="IPR001509">
    <property type="entry name" value="Epimerase_deHydtase"/>
</dbReference>
<dbReference type="NCBIfam" id="TIGR01179">
    <property type="entry name" value="galE"/>
    <property type="match status" value="1"/>
</dbReference>